<dbReference type="EMBL" id="FNJM01000001">
    <property type="protein sequence ID" value="SDO69927.1"/>
    <property type="molecule type" value="Genomic_DNA"/>
</dbReference>
<evidence type="ECO:0000256" key="1">
    <source>
        <dbReference type="ARBA" id="ARBA00022475"/>
    </source>
</evidence>
<dbReference type="Pfam" id="PF04647">
    <property type="entry name" value="AgrB"/>
    <property type="match status" value="1"/>
</dbReference>
<evidence type="ECO:0000256" key="7">
    <source>
        <dbReference type="ARBA" id="ARBA00023136"/>
    </source>
</evidence>
<dbReference type="SMART" id="SM00793">
    <property type="entry name" value="AgrB"/>
    <property type="match status" value="1"/>
</dbReference>
<dbReference type="OrthoDB" id="2044325at2"/>
<protein>
    <submittedName>
        <fullName evidence="9">Accessory gene regulator B</fullName>
    </submittedName>
</protein>
<keyword evidence="5" id="KW-0378">Hydrolase</keyword>
<keyword evidence="7 8" id="KW-0472">Membrane</keyword>
<keyword evidence="10" id="KW-1185">Reference proteome</keyword>
<evidence type="ECO:0000256" key="6">
    <source>
        <dbReference type="ARBA" id="ARBA00022989"/>
    </source>
</evidence>
<keyword evidence="4 8" id="KW-0812">Transmembrane</keyword>
<evidence type="ECO:0000256" key="2">
    <source>
        <dbReference type="ARBA" id="ARBA00022654"/>
    </source>
</evidence>
<dbReference type="GO" id="GO:0008233">
    <property type="term" value="F:peptidase activity"/>
    <property type="evidence" value="ECO:0007669"/>
    <property type="project" value="UniProtKB-KW"/>
</dbReference>
<dbReference type="Proteomes" id="UP000198597">
    <property type="component" value="Unassembled WGS sequence"/>
</dbReference>
<name>A0A1H0LP23_9CLOT</name>
<dbReference type="InterPro" id="IPR006741">
    <property type="entry name" value="AgrB"/>
</dbReference>
<feature type="transmembrane region" description="Helical" evidence="8">
    <location>
        <begin position="83"/>
        <end position="101"/>
    </location>
</feature>
<dbReference type="RefSeq" id="WP_089964887.1">
    <property type="nucleotide sequence ID" value="NZ_JAHLDZ010000001.1"/>
</dbReference>
<dbReference type="GO" id="GO:0006508">
    <property type="term" value="P:proteolysis"/>
    <property type="evidence" value="ECO:0007669"/>
    <property type="project" value="UniProtKB-KW"/>
</dbReference>
<reference evidence="9 10" key="1">
    <citation type="submission" date="2016-10" db="EMBL/GenBank/DDBJ databases">
        <authorList>
            <person name="de Groot N.N."/>
        </authorList>
    </citation>
    <scope>NUCLEOTIDE SEQUENCE [LARGE SCALE GENOMIC DNA]</scope>
    <source>
        <strain evidence="9 10">DSM 12272</strain>
    </source>
</reference>
<dbReference type="STRING" id="94869.SAMN04488529_101152"/>
<evidence type="ECO:0000256" key="4">
    <source>
        <dbReference type="ARBA" id="ARBA00022692"/>
    </source>
</evidence>
<dbReference type="GO" id="GO:0016020">
    <property type="term" value="C:membrane"/>
    <property type="evidence" value="ECO:0007669"/>
    <property type="project" value="InterPro"/>
</dbReference>
<keyword evidence="6 8" id="KW-1133">Transmembrane helix</keyword>
<gene>
    <name evidence="9" type="ORF">SAMN04488529_101152</name>
</gene>
<evidence type="ECO:0000256" key="3">
    <source>
        <dbReference type="ARBA" id="ARBA00022670"/>
    </source>
</evidence>
<evidence type="ECO:0000256" key="8">
    <source>
        <dbReference type="SAM" id="Phobius"/>
    </source>
</evidence>
<accession>A0A1H0LP23</accession>
<keyword evidence="1" id="KW-1003">Cell membrane</keyword>
<feature type="transmembrane region" description="Helical" evidence="8">
    <location>
        <begin position="140"/>
        <end position="159"/>
    </location>
</feature>
<evidence type="ECO:0000256" key="5">
    <source>
        <dbReference type="ARBA" id="ARBA00022801"/>
    </source>
</evidence>
<sequence>MICILSSKMTLYIKENSNIKTDDDLEKINYALQAVIGETFKTTVLISLFLILGKTNYLLFSMIILFTLRTFVGGYHCNTTLKCLLYSTILFLITSLIGPMLPVFNIMFYYTISALSILIVAIYAPFFNKKRPIKNKKRRWIMKLISIFATIFWLSILLLYIDSSTYLNCGFLTIILEVSQFLLTRKETNYEK</sequence>
<feature type="transmembrane region" description="Helical" evidence="8">
    <location>
        <begin position="107"/>
        <end position="128"/>
    </location>
</feature>
<dbReference type="GO" id="GO:0009372">
    <property type="term" value="P:quorum sensing"/>
    <property type="evidence" value="ECO:0007669"/>
    <property type="project" value="UniProtKB-KW"/>
</dbReference>
<dbReference type="AlphaFoldDB" id="A0A1H0LP23"/>
<keyword evidence="2" id="KW-0673">Quorum sensing</keyword>
<evidence type="ECO:0000313" key="10">
    <source>
        <dbReference type="Proteomes" id="UP000198597"/>
    </source>
</evidence>
<proteinExistence type="predicted"/>
<evidence type="ECO:0000313" key="9">
    <source>
        <dbReference type="EMBL" id="SDO69927.1"/>
    </source>
</evidence>
<organism evidence="9 10">
    <name type="scientific">Clostridium gasigenes</name>
    <dbReference type="NCBI Taxonomy" id="94869"/>
    <lineage>
        <taxon>Bacteria</taxon>
        <taxon>Bacillati</taxon>
        <taxon>Bacillota</taxon>
        <taxon>Clostridia</taxon>
        <taxon>Eubacteriales</taxon>
        <taxon>Clostridiaceae</taxon>
        <taxon>Clostridium</taxon>
    </lineage>
</organism>
<keyword evidence="3" id="KW-0645">Protease</keyword>